<evidence type="ECO:0000256" key="3">
    <source>
        <dbReference type="ARBA" id="ARBA00016324"/>
    </source>
</evidence>
<dbReference type="SUPFAM" id="SSF81508">
    <property type="entry name" value="Ubiquinone-binding protein QP-C of cytochrome bc1 complex (Ubiquinol-cytochrome c reductase)"/>
    <property type="match status" value="1"/>
</dbReference>
<keyword evidence="10 13" id="KW-0496">Mitochondrion</keyword>
<sequence length="82" mass="9352">MGMKFGNLAKFRGVITYTLSPHEQKAFAGAFSRGLPNIFRRFRSKVFIVTPPFVVAYLIYSWGNAENAKSKRKNLADYENES</sequence>
<dbReference type="OMA" id="GVPNMFR"/>
<dbReference type="RefSeq" id="XP_030836758.1">
    <property type="nucleotide sequence ID" value="XM_030980898.1"/>
</dbReference>
<dbReference type="GO" id="GO:0005743">
    <property type="term" value="C:mitochondrial inner membrane"/>
    <property type="evidence" value="ECO:0007669"/>
    <property type="project" value="UniProtKB-SubCell"/>
</dbReference>
<dbReference type="FunCoup" id="A0A7M7NI38">
    <property type="interactions" value="653"/>
</dbReference>
<keyword evidence="15" id="KW-1185">Reference proteome</keyword>
<dbReference type="AlphaFoldDB" id="A0A7M7NI38"/>
<evidence type="ECO:0000256" key="12">
    <source>
        <dbReference type="ARBA" id="ARBA00047105"/>
    </source>
</evidence>
<keyword evidence="11 13" id="KW-0472">Membrane</keyword>
<evidence type="ECO:0000313" key="15">
    <source>
        <dbReference type="Proteomes" id="UP000007110"/>
    </source>
</evidence>
<dbReference type="KEGG" id="spu:594483"/>
<evidence type="ECO:0000313" key="14">
    <source>
        <dbReference type="EnsemblMetazoa" id="XP_030836758"/>
    </source>
</evidence>
<protein>
    <recommendedName>
        <fullName evidence="3 13">Cytochrome b-c1 complex subunit 8</fullName>
    </recommendedName>
    <alternativeName>
        <fullName evidence="13">Complex III subunit 8</fullName>
    </alternativeName>
</protein>
<dbReference type="InterPro" id="IPR004205">
    <property type="entry name" value="Cyt_bc1_su8"/>
</dbReference>
<comment type="subcellular location">
    <subcellularLocation>
        <location evidence="1 13">Mitochondrion inner membrane</location>
        <topology evidence="1 13">Single-pass membrane protein</topology>
    </subcellularLocation>
</comment>
<evidence type="ECO:0000256" key="4">
    <source>
        <dbReference type="ARBA" id="ARBA00022448"/>
    </source>
</evidence>
<evidence type="ECO:0000256" key="8">
    <source>
        <dbReference type="ARBA" id="ARBA00022982"/>
    </source>
</evidence>
<keyword evidence="7 13" id="KW-0999">Mitochondrion inner membrane</keyword>
<evidence type="ECO:0000256" key="5">
    <source>
        <dbReference type="ARBA" id="ARBA00022660"/>
    </source>
</evidence>
<dbReference type="Pfam" id="PF02939">
    <property type="entry name" value="UcrQ"/>
    <property type="match status" value="1"/>
</dbReference>
<dbReference type="InterPro" id="IPR036642">
    <property type="entry name" value="Cyt_bc1_su8_sf"/>
</dbReference>
<evidence type="ECO:0000256" key="1">
    <source>
        <dbReference type="ARBA" id="ARBA00004434"/>
    </source>
</evidence>
<evidence type="ECO:0000256" key="2">
    <source>
        <dbReference type="ARBA" id="ARBA00007668"/>
    </source>
</evidence>
<comment type="similarity">
    <text evidence="2 13">Belongs to the UQCRQ/QCR8 family.</text>
</comment>
<dbReference type="GO" id="GO:0045275">
    <property type="term" value="C:respiratory chain complex III"/>
    <property type="evidence" value="ECO:0000318"/>
    <property type="project" value="GO_Central"/>
</dbReference>
<keyword evidence="4 13" id="KW-0813">Transport</keyword>
<accession>A0A7M7NI38</accession>
<keyword evidence="5 13" id="KW-0679">Respiratory chain</keyword>
<reference evidence="15" key="1">
    <citation type="submission" date="2015-02" db="EMBL/GenBank/DDBJ databases">
        <title>Genome sequencing for Strongylocentrotus purpuratus.</title>
        <authorList>
            <person name="Murali S."/>
            <person name="Liu Y."/>
            <person name="Vee V."/>
            <person name="English A."/>
            <person name="Wang M."/>
            <person name="Skinner E."/>
            <person name="Han Y."/>
            <person name="Muzny D.M."/>
            <person name="Worley K.C."/>
            <person name="Gibbs R.A."/>
        </authorList>
    </citation>
    <scope>NUCLEOTIDE SEQUENCE</scope>
</reference>
<evidence type="ECO:0000256" key="10">
    <source>
        <dbReference type="ARBA" id="ARBA00023128"/>
    </source>
</evidence>
<dbReference type="Proteomes" id="UP000007110">
    <property type="component" value="Unassembled WGS sequence"/>
</dbReference>
<comment type="function">
    <text evidence="13">Component of the ubiquinol-cytochrome c oxidoreductase, a multisubunit transmembrane complex that is part of the mitochondrial electron transport chain which drives oxidative phosphorylation. The complex plays an important role in the uptake of multiple carbon sources present in different host niches.</text>
</comment>
<proteinExistence type="inferred from homology"/>
<keyword evidence="8 13" id="KW-0249">Electron transport</keyword>
<dbReference type="OrthoDB" id="6683853at2759"/>
<evidence type="ECO:0000256" key="6">
    <source>
        <dbReference type="ARBA" id="ARBA00022692"/>
    </source>
</evidence>
<evidence type="ECO:0000256" key="13">
    <source>
        <dbReference type="RuleBase" id="RU368118"/>
    </source>
</evidence>
<keyword evidence="6 13" id="KW-0812">Transmembrane</keyword>
<evidence type="ECO:0000256" key="11">
    <source>
        <dbReference type="ARBA" id="ARBA00023136"/>
    </source>
</evidence>
<evidence type="ECO:0000256" key="9">
    <source>
        <dbReference type="ARBA" id="ARBA00022989"/>
    </source>
</evidence>
<organism evidence="14 15">
    <name type="scientific">Strongylocentrotus purpuratus</name>
    <name type="common">Purple sea urchin</name>
    <dbReference type="NCBI Taxonomy" id="7668"/>
    <lineage>
        <taxon>Eukaryota</taxon>
        <taxon>Metazoa</taxon>
        <taxon>Echinodermata</taxon>
        <taxon>Eleutherozoa</taxon>
        <taxon>Echinozoa</taxon>
        <taxon>Echinoidea</taxon>
        <taxon>Euechinoidea</taxon>
        <taxon>Echinacea</taxon>
        <taxon>Camarodonta</taxon>
        <taxon>Echinidea</taxon>
        <taxon>Strongylocentrotidae</taxon>
        <taxon>Strongylocentrotus</taxon>
    </lineage>
</organism>
<feature type="transmembrane region" description="Helical" evidence="13">
    <location>
        <begin position="46"/>
        <end position="63"/>
    </location>
</feature>
<dbReference type="PANTHER" id="PTHR12119">
    <property type="entry name" value="UBIQUINOL-CYTOCHROME C REDUCTASE COMPLEX UBIQUINONE-BINDING PROTEIN QP-C"/>
    <property type="match status" value="1"/>
</dbReference>
<dbReference type="GO" id="GO:0006122">
    <property type="term" value="P:mitochondrial electron transport, ubiquinol to cytochrome c"/>
    <property type="evidence" value="ECO:0000318"/>
    <property type="project" value="GO_Central"/>
</dbReference>
<dbReference type="GeneID" id="594483"/>
<dbReference type="InParanoid" id="A0A7M7NI38"/>
<dbReference type="EnsemblMetazoa" id="XM_030980898">
    <property type="protein sequence ID" value="XP_030836758"/>
    <property type="gene ID" value="LOC594483"/>
</dbReference>
<dbReference type="FunFam" id="1.20.5.210:FF:000001">
    <property type="entry name" value="Cytochrome b-c1 complex subunit 8"/>
    <property type="match status" value="1"/>
</dbReference>
<dbReference type="Gene3D" id="1.20.5.210">
    <property type="entry name" value="Cytochrome b-c1 complex subunit 8"/>
    <property type="match status" value="1"/>
</dbReference>
<dbReference type="PANTHER" id="PTHR12119:SF2">
    <property type="entry name" value="CYTOCHROME B-C1 COMPLEX SUBUNIT 8"/>
    <property type="match status" value="1"/>
</dbReference>
<keyword evidence="9 13" id="KW-1133">Transmembrane helix</keyword>
<evidence type="ECO:0000256" key="7">
    <source>
        <dbReference type="ARBA" id="ARBA00022792"/>
    </source>
</evidence>
<name>A0A7M7NI38_STRPU</name>
<reference evidence="14" key="2">
    <citation type="submission" date="2021-01" db="UniProtKB">
        <authorList>
            <consortium name="EnsemblMetazoa"/>
        </authorList>
    </citation>
    <scope>IDENTIFICATION</scope>
</reference>
<comment type="subunit">
    <text evidence="12 13">Component of the ubiquinol-cytochrome c oxidoreductase (cytochrome b-c1 complex, complex III, CIII), a multisubunit enzyme composed of 11 subunits. The complex is composed of 3 respiratory subunits cytochrome b, cytochrome c1 and Rieske protein UQCRFS1, 2 core protein subunits UQCRC1/QCR1 and UQCRC2/QCR2, and 6 low-molecular weight protein subunits UQCRH/QCR6, UQCRB/QCR7, UQCRQ/QCR8, UQCR10/QCR9, UQCR11/QCR10 and subunit 9, the cleavage product of Rieske protein UQCRFS1. The complex exists as an obligatory dimer and forms supercomplexes (SCs) in the inner mitochondrial membrane with NADH-ubiquinone oxidoreductase (complex I, CI) and cytochrome c oxidase (complex IV, CIV), resulting in different assemblies (supercomplex SCI(1)III(2)IV(1) and megacomplex MCI(2)III(2)IV(2)). Interacts with UQCC6.</text>
</comment>